<protein>
    <submittedName>
        <fullName evidence="1">Uncharacterized protein</fullName>
    </submittedName>
</protein>
<comment type="caution">
    <text evidence="1">The sequence shown here is derived from an EMBL/GenBank/DDBJ whole genome shotgun (WGS) entry which is preliminary data.</text>
</comment>
<organism evidence="1 2">
    <name type="scientific">Rotaria magnacalcarata</name>
    <dbReference type="NCBI Taxonomy" id="392030"/>
    <lineage>
        <taxon>Eukaryota</taxon>
        <taxon>Metazoa</taxon>
        <taxon>Spiralia</taxon>
        <taxon>Gnathifera</taxon>
        <taxon>Rotifera</taxon>
        <taxon>Eurotatoria</taxon>
        <taxon>Bdelloidea</taxon>
        <taxon>Philodinida</taxon>
        <taxon>Philodinidae</taxon>
        <taxon>Rotaria</taxon>
    </lineage>
</organism>
<dbReference type="AlphaFoldDB" id="A0A8S2WC87"/>
<reference evidence="1" key="1">
    <citation type="submission" date="2021-02" db="EMBL/GenBank/DDBJ databases">
        <authorList>
            <person name="Nowell W R."/>
        </authorList>
    </citation>
    <scope>NUCLEOTIDE SEQUENCE</scope>
</reference>
<feature type="non-terminal residue" evidence="1">
    <location>
        <position position="1"/>
    </location>
</feature>
<dbReference type="Proteomes" id="UP000681720">
    <property type="component" value="Unassembled WGS sequence"/>
</dbReference>
<accession>A0A8S2WC87</accession>
<name>A0A8S2WC87_9BILA</name>
<feature type="non-terminal residue" evidence="1">
    <location>
        <position position="89"/>
    </location>
</feature>
<sequence>RENSFETDTDPCLAGLIPSDSLQQKRANLLKVISDDTESISSSSSLSLSHGKKKARKHCLTCVSSKRERKPLQTVYNNVTFIHDTDDKE</sequence>
<proteinExistence type="predicted"/>
<evidence type="ECO:0000313" key="2">
    <source>
        <dbReference type="Proteomes" id="UP000681720"/>
    </source>
</evidence>
<evidence type="ECO:0000313" key="1">
    <source>
        <dbReference type="EMBL" id="CAF4444773.1"/>
    </source>
</evidence>
<gene>
    <name evidence="1" type="ORF">GIL414_LOCUS32148</name>
</gene>
<dbReference type="EMBL" id="CAJOBJ010067325">
    <property type="protein sequence ID" value="CAF4444773.1"/>
    <property type="molecule type" value="Genomic_DNA"/>
</dbReference>